<dbReference type="RefSeq" id="WP_378554779.1">
    <property type="nucleotide sequence ID" value="NZ_JBHSBA010000016.1"/>
</dbReference>
<comment type="caution">
    <text evidence="1">The sequence shown here is derived from an EMBL/GenBank/DDBJ whole genome shotgun (WGS) entry which is preliminary data.</text>
</comment>
<dbReference type="EMBL" id="JBHSBA010000016">
    <property type="protein sequence ID" value="MFC4128899.1"/>
    <property type="molecule type" value="Genomic_DNA"/>
</dbReference>
<proteinExistence type="predicted"/>
<reference evidence="2" key="1">
    <citation type="journal article" date="2019" name="Int. J. Syst. Evol. Microbiol.">
        <title>The Global Catalogue of Microorganisms (GCM) 10K type strain sequencing project: providing services to taxonomists for standard genome sequencing and annotation.</title>
        <authorList>
            <consortium name="The Broad Institute Genomics Platform"/>
            <consortium name="The Broad Institute Genome Sequencing Center for Infectious Disease"/>
            <person name="Wu L."/>
            <person name="Ma J."/>
        </authorList>
    </citation>
    <scope>NUCLEOTIDE SEQUENCE [LARGE SCALE GENOMIC DNA]</scope>
    <source>
        <strain evidence="2">CGMCC 4.7204</strain>
    </source>
</reference>
<accession>A0ABV8LDS6</accession>
<gene>
    <name evidence="1" type="ORF">ACFOW8_28605</name>
</gene>
<evidence type="ECO:0008006" key="3">
    <source>
        <dbReference type="Google" id="ProtNLM"/>
    </source>
</evidence>
<evidence type="ECO:0000313" key="2">
    <source>
        <dbReference type="Proteomes" id="UP001595767"/>
    </source>
</evidence>
<keyword evidence="2" id="KW-1185">Reference proteome</keyword>
<protein>
    <recommendedName>
        <fullName evidence="3">Mutator family transposase</fullName>
    </recommendedName>
</protein>
<organism evidence="1 2">
    <name type="scientific">Nocardia rhizosphaerae</name>
    <dbReference type="NCBI Taxonomy" id="1691571"/>
    <lineage>
        <taxon>Bacteria</taxon>
        <taxon>Bacillati</taxon>
        <taxon>Actinomycetota</taxon>
        <taxon>Actinomycetes</taxon>
        <taxon>Mycobacteriales</taxon>
        <taxon>Nocardiaceae</taxon>
        <taxon>Nocardia</taxon>
    </lineage>
</organism>
<evidence type="ECO:0000313" key="1">
    <source>
        <dbReference type="EMBL" id="MFC4128899.1"/>
    </source>
</evidence>
<name>A0ABV8LDS6_9NOCA</name>
<dbReference type="Proteomes" id="UP001595767">
    <property type="component" value="Unassembled WGS sequence"/>
</dbReference>
<sequence>MVENATENVSQTIRAVNDVVTDALGIESPASVVETVLEPLASEVVVAYTRAHFTAEGF</sequence>